<dbReference type="Pfam" id="PF02836">
    <property type="entry name" value="Glyco_hydro_2_C"/>
    <property type="match status" value="1"/>
</dbReference>
<reference evidence="7" key="2">
    <citation type="submission" date="2020-09" db="EMBL/GenBank/DDBJ databases">
        <authorList>
            <person name="Sun Q."/>
            <person name="Kim S."/>
        </authorList>
    </citation>
    <scope>NUCLEOTIDE SEQUENCE</scope>
    <source>
        <strain evidence="7">KCTC 12870</strain>
    </source>
</reference>
<reference evidence="7" key="1">
    <citation type="journal article" date="2014" name="Int. J. Syst. Evol. Microbiol.">
        <title>Complete genome sequence of Corynebacterium casei LMG S-19264T (=DSM 44701T), isolated from a smear-ripened cheese.</title>
        <authorList>
            <consortium name="US DOE Joint Genome Institute (JGI-PGF)"/>
            <person name="Walter F."/>
            <person name="Albersmeier A."/>
            <person name="Kalinowski J."/>
            <person name="Ruckert C."/>
        </authorList>
    </citation>
    <scope>NUCLEOTIDE SEQUENCE</scope>
    <source>
        <strain evidence="7">KCTC 12870</strain>
    </source>
</reference>
<gene>
    <name evidence="7" type="ORF">GCM10007047_23790</name>
</gene>
<name>A0A8J3DL34_9BACT</name>
<evidence type="ECO:0000313" key="8">
    <source>
        <dbReference type="Proteomes" id="UP000642829"/>
    </source>
</evidence>
<dbReference type="AlphaFoldDB" id="A0A8J3DL34"/>
<dbReference type="InterPro" id="IPR013783">
    <property type="entry name" value="Ig-like_fold"/>
</dbReference>
<evidence type="ECO:0000256" key="1">
    <source>
        <dbReference type="ARBA" id="ARBA00007401"/>
    </source>
</evidence>
<evidence type="ECO:0000256" key="2">
    <source>
        <dbReference type="ARBA" id="ARBA00022801"/>
    </source>
</evidence>
<dbReference type="PANTHER" id="PTHR42732">
    <property type="entry name" value="BETA-GALACTOSIDASE"/>
    <property type="match status" value="1"/>
</dbReference>
<keyword evidence="8" id="KW-1185">Reference proteome</keyword>
<organism evidence="7 8">
    <name type="scientific">Cerasicoccus arenae</name>
    <dbReference type="NCBI Taxonomy" id="424488"/>
    <lineage>
        <taxon>Bacteria</taxon>
        <taxon>Pseudomonadati</taxon>
        <taxon>Verrucomicrobiota</taxon>
        <taxon>Opitutia</taxon>
        <taxon>Puniceicoccales</taxon>
        <taxon>Cerasicoccaceae</taxon>
        <taxon>Cerasicoccus</taxon>
    </lineage>
</organism>
<feature type="domain" description="Glycosyl hydrolases family 2 sugar binding" evidence="6">
    <location>
        <begin position="42"/>
        <end position="155"/>
    </location>
</feature>
<keyword evidence="3" id="KW-0326">Glycosidase</keyword>
<dbReference type="InterPro" id="IPR006103">
    <property type="entry name" value="Glyco_hydro_2_cat"/>
</dbReference>
<dbReference type="SUPFAM" id="SSF51445">
    <property type="entry name" value="(Trans)glycosidases"/>
    <property type="match status" value="1"/>
</dbReference>
<comment type="similarity">
    <text evidence="1">Belongs to the glycosyl hydrolase 2 family.</text>
</comment>
<dbReference type="InterPro" id="IPR006104">
    <property type="entry name" value="Glyco_hydro_2_N"/>
</dbReference>
<dbReference type="PRINTS" id="PR00132">
    <property type="entry name" value="GLHYDRLASE2"/>
</dbReference>
<proteinExistence type="inferred from homology"/>
<dbReference type="EMBL" id="BMXG01000015">
    <property type="protein sequence ID" value="GHC06026.1"/>
    <property type="molecule type" value="Genomic_DNA"/>
</dbReference>
<dbReference type="InterPro" id="IPR006101">
    <property type="entry name" value="Glyco_hydro_2"/>
</dbReference>
<dbReference type="InterPro" id="IPR006102">
    <property type="entry name" value="Ig-like_GH2"/>
</dbReference>
<dbReference type="GO" id="GO:0004553">
    <property type="term" value="F:hydrolase activity, hydrolyzing O-glycosyl compounds"/>
    <property type="evidence" value="ECO:0007669"/>
    <property type="project" value="InterPro"/>
</dbReference>
<dbReference type="SUPFAM" id="SSF49303">
    <property type="entry name" value="beta-Galactosidase/glucuronidase domain"/>
    <property type="match status" value="1"/>
</dbReference>
<dbReference type="Proteomes" id="UP000642829">
    <property type="component" value="Unassembled WGS sequence"/>
</dbReference>
<evidence type="ECO:0000259" key="5">
    <source>
        <dbReference type="Pfam" id="PF02836"/>
    </source>
</evidence>
<dbReference type="Pfam" id="PF02837">
    <property type="entry name" value="Glyco_hydro_2_N"/>
    <property type="match status" value="1"/>
</dbReference>
<dbReference type="RefSeq" id="WP_189515445.1">
    <property type="nucleotide sequence ID" value="NZ_BMXG01000015.1"/>
</dbReference>
<keyword evidence="2" id="KW-0378">Hydrolase</keyword>
<dbReference type="GO" id="GO:0005975">
    <property type="term" value="P:carbohydrate metabolic process"/>
    <property type="evidence" value="ECO:0007669"/>
    <property type="project" value="InterPro"/>
</dbReference>
<dbReference type="InterPro" id="IPR008979">
    <property type="entry name" value="Galactose-bd-like_sf"/>
</dbReference>
<feature type="domain" description="Glycoside hydrolase family 2 catalytic" evidence="5">
    <location>
        <begin position="261"/>
        <end position="560"/>
    </location>
</feature>
<evidence type="ECO:0000313" key="7">
    <source>
        <dbReference type="EMBL" id="GHC06026.1"/>
    </source>
</evidence>
<dbReference type="Pfam" id="PF00703">
    <property type="entry name" value="Glyco_hydro_2"/>
    <property type="match status" value="1"/>
</dbReference>
<dbReference type="Gene3D" id="3.20.20.80">
    <property type="entry name" value="Glycosidases"/>
    <property type="match status" value="1"/>
</dbReference>
<dbReference type="InterPro" id="IPR017853">
    <property type="entry name" value="GH"/>
</dbReference>
<protein>
    <submittedName>
        <fullName evidence="7">Beta-glucuronidase</fullName>
    </submittedName>
</protein>
<dbReference type="InterPro" id="IPR036156">
    <property type="entry name" value="Beta-gal/glucu_dom_sf"/>
</dbReference>
<evidence type="ECO:0000259" key="4">
    <source>
        <dbReference type="Pfam" id="PF00703"/>
    </source>
</evidence>
<dbReference type="Gene3D" id="2.60.120.260">
    <property type="entry name" value="Galactose-binding domain-like"/>
    <property type="match status" value="1"/>
</dbReference>
<evidence type="ECO:0000256" key="3">
    <source>
        <dbReference type="ARBA" id="ARBA00023295"/>
    </source>
</evidence>
<dbReference type="PANTHER" id="PTHR42732:SF1">
    <property type="entry name" value="BETA-MANNOSIDASE"/>
    <property type="match status" value="1"/>
</dbReference>
<dbReference type="Gene3D" id="2.60.40.10">
    <property type="entry name" value="Immunoglobulins"/>
    <property type="match status" value="1"/>
</dbReference>
<accession>A0A8J3DL34</accession>
<dbReference type="InterPro" id="IPR051913">
    <property type="entry name" value="GH2_Domain-Containing"/>
</dbReference>
<comment type="caution">
    <text evidence="7">The sequence shown here is derived from an EMBL/GenBank/DDBJ whole genome shotgun (WGS) entry which is preliminary data.</text>
</comment>
<sequence length="567" mass="64294">MNTTHTLRSTTSLSGLWDFTFCRESLNSITLADIAFNDRIPVPMAFDALPMYPKHRGIGCYRTTISVPAGSPAYLMFEAVSMTGRIYIDGQLCAENKCGYEPFKVTVPMSDNASRELIVLADNRFDFGARPMHEEYFDFYQYGGITRGVTLHILPVERSSIRGLYITPLPGYREGEVRVDLDLDNAAAKQRFNFSIDGETIPVEVGQPDATGKIHFTTKVADPTIWSPATPNLHIARAELLDENEAAYDDAQVRFGLRRIEARGQNLFLNGEPLELRGYNRHEFHPNFGPTTPELQMFQDIHLMKGMGCNFVRGSHYHQDQRFLDLCDELGLLVWEENLGWGQREKTFKHPDFAAQHDKALRSMVDMSFNHPSIIMWGFLNECGSNEDYARPVFEESVQTLRALDSSRLITFATMFVEGDKMLDLVDIISINIYPGWYGALDVEDPVSQVAPRIEAVIESVNSRGFADKPLMVSEIGAEALYGWRDAHEDFFTEQYQARLLAEACRSVLDNPRMCGICLWHFSDARTYSAGYSIGRPRTFNNKGTFDEYRRPKLAHAAVKDIFLGRD</sequence>
<dbReference type="SUPFAM" id="SSF49785">
    <property type="entry name" value="Galactose-binding domain-like"/>
    <property type="match status" value="1"/>
</dbReference>
<evidence type="ECO:0000259" key="6">
    <source>
        <dbReference type="Pfam" id="PF02837"/>
    </source>
</evidence>
<feature type="domain" description="Glycoside hydrolase family 2 immunoglobulin-like beta-sandwich" evidence="4">
    <location>
        <begin position="164"/>
        <end position="258"/>
    </location>
</feature>